<keyword evidence="3" id="KW-1185">Reference proteome</keyword>
<dbReference type="Gene3D" id="3.40.30.10">
    <property type="entry name" value="Glutaredoxin"/>
    <property type="match status" value="1"/>
</dbReference>
<dbReference type="PROSITE" id="PS00194">
    <property type="entry name" value="THIOREDOXIN_1"/>
    <property type="match status" value="1"/>
</dbReference>
<evidence type="ECO:0000259" key="1">
    <source>
        <dbReference type="PROSITE" id="PS51352"/>
    </source>
</evidence>
<sequence>MTKFDELLGTMLLNSKGEEVFTSTALEGKKYVMLYFSAHWCPPCRAFTPLLAEAYNAHIKYLNETNTAEGAEVKAEQNSTGEIEVIFISLDSAVSEYEQYRSTMPWFSVPHAILWRLNIKDEVRSIPTLVILDGESGEVITRNGKGEYSTYFKGDYQVASSGCTVS</sequence>
<dbReference type="AlphaFoldDB" id="A0ABD3Q3S6"/>
<dbReference type="EMBL" id="JALLPJ020000346">
    <property type="protein sequence ID" value="KAL3794621.1"/>
    <property type="molecule type" value="Genomic_DNA"/>
</dbReference>
<dbReference type="PANTHER" id="PTHR46472">
    <property type="entry name" value="NUCLEOREDOXIN"/>
    <property type="match status" value="1"/>
</dbReference>
<name>A0ABD3Q3S6_9STRA</name>
<dbReference type="InterPro" id="IPR012336">
    <property type="entry name" value="Thioredoxin-like_fold"/>
</dbReference>
<dbReference type="InterPro" id="IPR017937">
    <property type="entry name" value="Thioredoxin_CS"/>
</dbReference>
<evidence type="ECO:0000313" key="3">
    <source>
        <dbReference type="Proteomes" id="UP001530400"/>
    </source>
</evidence>
<dbReference type="InterPro" id="IPR036249">
    <property type="entry name" value="Thioredoxin-like_sf"/>
</dbReference>
<organism evidence="2 3">
    <name type="scientific">Cyclotella atomus</name>
    <dbReference type="NCBI Taxonomy" id="382360"/>
    <lineage>
        <taxon>Eukaryota</taxon>
        <taxon>Sar</taxon>
        <taxon>Stramenopiles</taxon>
        <taxon>Ochrophyta</taxon>
        <taxon>Bacillariophyta</taxon>
        <taxon>Coscinodiscophyceae</taxon>
        <taxon>Thalassiosirophycidae</taxon>
        <taxon>Stephanodiscales</taxon>
        <taxon>Stephanodiscaceae</taxon>
        <taxon>Cyclotella</taxon>
    </lineage>
</organism>
<dbReference type="Pfam" id="PF13905">
    <property type="entry name" value="Thioredoxin_8"/>
    <property type="match status" value="1"/>
</dbReference>
<dbReference type="Proteomes" id="UP001530400">
    <property type="component" value="Unassembled WGS sequence"/>
</dbReference>
<gene>
    <name evidence="2" type="ORF">ACHAWO_007487</name>
</gene>
<comment type="caution">
    <text evidence="2">The sequence shown here is derived from an EMBL/GenBank/DDBJ whole genome shotgun (WGS) entry which is preliminary data.</text>
</comment>
<dbReference type="PANTHER" id="PTHR46472:SF1">
    <property type="entry name" value="NUCLEOREDOXIN"/>
    <property type="match status" value="1"/>
</dbReference>
<accession>A0ABD3Q3S6</accession>
<dbReference type="InterPro" id="IPR013766">
    <property type="entry name" value="Thioredoxin_domain"/>
</dbReference>
<dbReference type="SUPFAM" id="SSF52833">
    <property type="entry name" value="Thioredoxin-like"/>
    <property type="match status" value="1"/>
</dbReference>
<evidence type="ECO:0000313" key="2">
    <source>
        <dbReference type="EMBL" id="KAL3794621.1"/>
    </source>
</evidence>
<reference evidence="2 3" key="1">
    <citation type="submission" date="2024-10" db="EMBL/GenBank/DDBJ databases">
        <title>Updated reference genomes for cyclostephanoid diatoms.</title>
        <authorList>
            <person name="Roberts W.R."/>
            <person name="Alverson A.J."/>
        </authorList>
    </citation>
    <scope>NUCLEOTIDE SEQUENCE [LARGE SCALE GENOMIC DNA]</scope>
    <source>
        <strain evidence="2 3">AJA010-31</strain>
    </source>
</reference>
<dbReference type="PROSITE" id="PS51352">
    <property type="entry name" value="THIOREDOXIN_2"/>
    <property type="match status" value="1"/>
</dbReference>
<protein>
    <recommendedName>
        <fullName evidence="1">Thioredoxin domain-containing protein</fullName>
    </recommendedName>
</protein>
<proteinExistence type="predicted"/>
<feature type="domain" description="Thioredoxin" evidence="1">
    <location>
        <begin position="12"/>
        <end position="166"/>
    </location>
</feature>